<name>A0A8X6HBQ3_TRICU</name>
<feature type="compositionally biased region" description="Basic and acidic residues" evidence="1">
    <location>
        <begin position="30"/>
        <end position="39"/>
    </location>
</feature>
<gene>
    <name evidence="2" type="ORF">TNCT_563771</name>
</gene>
<evidence type="ECO:0000313" key="2">
    <source>
        <dbReference type="EMBL" id="GFR00034.1"/>
    </source>
</evidence>
<dbReference type="AlphaFoldDB" id="A0A8X6HBQ3"/>
<proteinExistence type="predicted"/>
<sequence length="96" mass="10805">MEKMAEDSAKEGELGHSPSPAFNKGGGGEGEVRTSEMMTSRRAELISRTGRQRLIVDAQYRSVGGEELKSFIWKMMDHGRGNYRARLLNRQQYGAR</sequence>
<evidence type="ECO:0000313" key="3">
    <source>
        <dbReference type="Proteomes" id="UP000887116"/>
    </source>
</evidence>
<protein>
    <submittedName>
        <fullName evidence="2">Uncharacterized protein</fullName>
    </submittedName>
</protein>
<feature type="compositionally biased region" description="Basic and acidic residues" evidence="1">
    <location>
        <begin position="1"/>
        <end position="14"/>
    </location>
</feature>
<dbReference type="EMBL" id="BMAO01034951">
    <property type="protein sequence ID" value="GFR00034.1"/>
    <property type="molecule type" value="Genomic_DNA"/>
</dbReference>
<keyword evidence="3" id="KW-1185">Reference proteome</keyword>
<reference evidence="2" key="1">
    <citation type="submission" date="2020-07" db="EMBL/GenBank/DDBJ databases">
        <title>Multicomponent nature underlies the extraordinary mechanical properties of spider dragline silk.</title>
        <authorList>
            <person name="Kono N."/>
            <person name="Nakamura H."/>
            <person name="Mori M."/>
            <person name="Yoshida Y."/>
            <person name="Ohtoshi R."/>
            <person name="Malay A.D."/>
            <person name="Moran D.A.P."/>
            <person name="Tomita M."/>
            <person name="Numata K."/>
            <person name="Arakawa K."/>
        </authorList>
    </citation>
    <scope>NUCLEOTIDE SEQUENCE</scope>
</reference>
<feature type="region of interest" description="Disordered" evidence="1">
    <location>
        <begin position="1"/>
        <end position="39"/>
    </location>
</feature>
<evidence type="ECO:0000256" key="1">
    <source>
        <dbReference type="SAM" id="MobiDB-lite"/>
    </source>
</evidence>
<accession>A0A8X6HBQ3</accession>
<dbReference type="Proteomes" id="UP000887116">
    <property type="component" value="Unassembled WGS sequence"/>
</dbReference>
<organism evidence="2 3">
    <name type="scientific">Trichonephila clavata</name>
    <name type="common">Joro spider</name>
    <name type="synonym">Nephila clavata</name>
    <dbReference type="NCBI Taxonomy" id="2740835"/>
    <lineage>
        <taxon>Eukaryota</taxon>
        <taxon>Metazoa</taxon>
        <taxon>Ecdysozoa</taxon>
        <taxon>Arthropoda</taxon>
        <taxon>Chelicerata</taxon>
        <taxon>Arachnida</taxon>
        <taxon>Araneae</taxon>
        <taxon>Araneomorphae</taxon>
        <taxon>Entelegynae</taxon>
        <taxon>Araneoidea</taxon>
        <taxon>Nephilidae</taxon>
        <taxon>Trichonephila</taxon>
    </lineage>
</organism>
<comment type="caution">
    <text evidence="2">The sequence shown here is derived from an EMBL/GenBank/DDBJ whole genome shotgun (WGS) entry which is preliminary data.</text>
</comment>